<dbReference type="Proteomes" id="UP000002333">
    <property type="component" value="Chromosome"/>
</dbReference>
<reference evidence="1 2" key="1">
    <citation type="journal article" date="2007" name="PLoS ONE">
        <title>Analysis of the neurotoxin complex genes in Clostridium botulinum A1-A4 and B1 strains: BoNT/A3, /Ba4 and /B1 clusters are located within plasmids.</title>
        <authorList>
            <person name="Smith T.J."/>
            <person name="Hill K.K."/>
            <person name="Foley B.T."/>
            <person name="Detter J.C."/>
            <person name="Munk A.C."/>
            <person name="Bruce D.C."/>
            <person name="Doggett N.A."/>
            <person name="Smith L.A."/>
            <person name="Marks J.D."/>
            <person name="Xie G."/>
            <person name="Brettin T.S."/>
        </authorList>
    </citation>
    <scope>NUCLEOTIDE SEQUENCE [LARGE SCALE GENOMIC DNA]</scope>
    <source>
        <strain evidence="2">657 / Type Ba4</strain>
    </source>
</reference>
<dbReference type="AlphaFoldDB" id="A0A3F3A1W0"/>
<dbReference type="SUPFAM" id="SSF88713">
    <property type="entry name" value="Glycoside hydrolase/deacetylase"/>
    <property type="match status" value="1"/>
</dbReference>
<dbReference type="Gene3D" id="3.20.20.370">
    <property type="entry name" value="Glycoside hydrolase/deacetylase"/>
    <property type="match status" value="1"/>
</dbReference>
<name>A0A3F3A1W0_CLOB6</name>
<evidence type="ECO:0000313" key="2">
    <source>
        <dbReference type="Proteomes" id="UP000002333"/>
    </source>
</evidence>
<gene>
    <name evidence="1" type="ordered locus">CLJ_B2942</name>
</gene>
<protein>
    <submittedName>
        <fullName evidence="1">Uncharacterized protein</fullName>
    </submittedName>
</protein>
<dbReference type="EMBL" id="CP001083">
    <property type="protein sequence ID" value="ACQ52080.1"/>
    <property type="molecule type" value="Genomic_DNA"/>
</dbReference>
<proteinExistence type="predicted"/>
<sequence length="441" mass="52806">MEKKLYVLITVDMESYFHDLNLNKNLFNNEFECTSIMDICDMFDLKCTFFLNVYESKKWEKEGFGRICDNICKRGFDVQLHTHPYWMYDVNREHMHEYSLEEQKTIIKDGIQLLSYYTNEKPVAHRAGAYGANKDTIEALRQNGVKYDFSMFYGHPNCKINLCINKLQKNRQIIEMPVTVLKNNDLLTKFDVDWLVEDDLLKALYLLKKSSLNVVTLFLHSYSFLKYKQKEDVFEPDYEDMIKFIKVLDAIYKDDEIEVITVKEFVQLYEKGYFNENIRDTLLDLSENIIYPNNMLENILKDNNYSNNTINKINKYYLNRKNLIVNKLNKIFYRSSKKNIGIYGTGNHTEVMLKYYEKYIGKLDFNMFFFNSNSQLWGKNYLNRKIYNPKEIGNLNLNRVIISSFQFQEEIYKSIEKYKEKGINIVKIYEENEENIFSNYK</sequence>
<dbReference type="RefSeq" id="WP_003361327.1">
    <property type="nucleotide sequence ID" value="NC_012658.1"/>
</dbReference>
<reference evidence="2" key="2">
    <citation type="submission" date="2008-05" db="EMBL/GenBank/DDBJ databases">
        <title>Genome sequence of Clostridium botulinum Ba4 strain 657.</title>
        <authorList>
            <person name="Shrivastava S."/>
            <person name="Brown J.L."/>
            <person name="Bruce D."/>
            <person name="Detter C."/>
            <person name="Munk C."/>
            <person name="Smith L.A."/>
            <person name="Smith T.J."/>
            <person name="Sutton G."/>
            <person name="Brettin T.S."/>
        </authorList>
    </citation>
    <scope>NUCLEOTIDE SEQUENCE [LARGE SCALE GENOMIC DNA]</scope>
    <source>
        <strain evidence="2">657 / Type Ba4</strain>
    </source>
</reference>
<evidence type="ECO:0000313" key="1">
    <source>
        <dbReference type="EMBL" id="ACQ52080.1"/>
    </source>
</evidence>
<organism evidence="1 2">
    <name type="scientific">Clostridium botulinum (strain 657 / Type Ba4)</name>
    <dbReference type="NCBI Taxonomy" id="515621"/>
    <lineage>
        <taxon>Bacteria</taxon>
        <taxon>Bacillati</taxon>
        <taxon>Bacillota</taxon>
        <taxon>Clostridia</taxon>
        <taxon>Eubacteriales</taxon>
        <taxon>Clostridiaceae</taxon>
        <taxon>Clostridium</taxon>
    </lineage>
</organism>
<dbReference type="Gene3D" id="3.40.50.720">
    <property type="entry name" value="NAD(P)-binding Rossmann-like Domain"/>
    <property type="match status" value="1"/>
</dbReference>
<dbReference type="KEGG" id="cbi:CLJ_B2942"/>
<dbReference type="InterPro" id="IPR011330">
    <property type="entry name" value="Glyco_hydro/deAcase_b/a-brl"/>
</dbReference>
<accession>A0A3F3A1W0</accession>
<dbReference type="GO" id="GO:0005975">
    <property type="term" value="P:carbohydrate metabolic process"/>
    <property type="evidence" value="ECO:0007669"/>
    <property type="project" value="InterPro"/>
</dbReference>
<dbReference type="CDD" id="cd10933">
    <property type="entry name" value="CE4_u9"/>
    <property type="match status" value="1"/>
</dbReference>